<dbReference type="KEGG" id="wna:KA717_34005"/>
<organism evidence="1">
    <name type="scientific">Woronichinia naegeliana WA131</name>
    <dbReference type="NCBI Taxonomy" id="2824559"/>
    <lineage>
        <taxon>Bacteria</taxon>
        <taxon>Bacillati</taxon>
        <taxon>Cyanobacteriota</taxon>
        <taxon>Cyanophyceae</taxon>
        <taxon>Synechococcales</taxon>
        <taxon>Coelosphaeriaceae</taxon>
        <taxon>Woronichinia</taxon>
    </lineage>
</organism>
<dbReference type="AlphaFoldDB" id="A0A977KV76"/>
<dbReference type="Gene3D" id="3.10.450.530">
    <property type="entry name" value="Ribonuclease toxin, BrnT, of type II toxin-antitoxin system"/>
    <property type="match status" value="1"/>
</dbReference>
<dbReference type="Proteomes" id="UP001065613">
    <property type="component" value="Chromosome"/>
</dbReference>
<name>A0A977KV76_9CYAN</name>
<proteinExistence type="predicted"/>
<dbReference type="EMBL" id="CP073041">
    <property type="protein sequence ID" value="UXE60502.1"/>
    <property type="molecule type" value="Genomic_DNA"/>
</dbReference>
<sequence>MTNYSQANKDKHGIDFIEAQALWLDSQKVKIPAQTKNEPRFVVIGKMAGKHWSAVITYREADIRIISVRRSRPEEVKIYES</sequence>
<dbReference type="InterPro" id="IPR038573">
    <property type="entry name" value="BrnT_sf"/>
</dbReference>
<protein>
    <submittedName>
        <fullName evidence="1">BrnT family toxin</fullName>
    </submittedName>
</protein>
<reference evidence="1" key="1">
    <citation type="submission" date="2021-04" db="EMBL/GenBank/DDBJ databases">
        <title>Genome sequence of Woronichinia naegeliana from Washington state freshwater lake bloom.</title>
        <authorList>
            <person name="Dreher T.W."/>
        </authorList>
    </citation>
    <scope>NUCLEOTIDE SEQUENCE</scope>
    <source>
        <strain evidence="1">WA131</strain>
    </source>
</reference>
<dbReference type="InterPro" id="IPR007460">
    <property type="entry name" value="BrnT_toxin"/>
</dbReference>
<accession>A0A977KV76</accession>
<evidence type="ECO:0000313" key="1">
    <source>
        <dbReference type="EMBL" id="UXE60502.1"/>
    </source>
</evidence>
<gene>
    <name evidence="1" type="ORF">KA717_34005</name>
</gene>
<dbReference type="Pfam" id="PF04365">
    <property type="entry name" value="BrnT_toxin"/>
    <property type="match status" value="1"/>
</dbReference>